<dbReference type="GO" id="GO:0005737">
    <property type="term" value="C:cytoplasm"/>
    <property type="evidence" value="ECO:0007669"/>
    <property type="project" value="TreeGrafter"/>
</dbReference>
<comment type="function">
    <text evidence="2">Allosteric enzyme that catalyzes the rate-limiting step in glycogen catabolism, the phosphorolytic cleavage of glycogen to produce glucose-1-phosphate, and plays a central role in maintaining cellular and organismal glucose homeostasis.</text>
</comment>
<dbReference type="GO" id="GO:0030170">
    <property type="term" value="F:pyridoxal phosphate binding"/>
    <property type="evidence" value="ECO:0007669"/>
    <property type="project" value="TreeGrafter"/>
</dbReference>
<keyword evidence="2 3" id="KW-0808">Transferase</keyword>
<reference evidence="3" key="1">
    <citation type="submission" date="2022-02" db="EMBL/GenBank/DDBJ databases">
        <authorList>
            <person name="Deutsch MARIE S."/>
        </authorList>
    </citation>
    <scope>NUCLEOTIDE SEQUENCE</scope>
    <source>
        <strain evidence="3">CIRM-BIA865</strain>
    </source>
</reference>
<comment type="cofactor">
    <cofactor evidence="2">
        <name>pyridoxal 5'-phosphate</name>
        <dbReference type="ChEBI" id="CHEBI:597326"/>
    </cofactor>
</comment>
<dbReference type="GO" id="GO:0008184">
    <property type="term" value="F:glycogen phosphorylase activity"/>
    <property type="evidence" value="ECO:0007669"/>
    <property type="project" value="InterPro"/>
</dbReference>
<dbReference type="InterPro" id="IPR000811">
    <property type="entry name" value="Glyco_trans_35"/>
</dbReference>
<gene>
    <name evidence="3" type="primary">glgP</name>
    <name evidence="3" type="ORF">LDD865_0392</name>
</gene>
<dbReference type="PANTHER" id="PTHR11468:SF3">
    <property type="entry name" value="GLYCOGEN PHOSPHORYLASE, LIVER FORM"/>
    <property type="match status" value="1"/>
</dbReference>
<dbReference type="AlphaFoldDB" id="A0AAU9QZN5"/>
<keyword evidence="2" id="KW-0663">Pyridoxal phosphate</keyword>
<proteinExistence type="inferred from homology"/>
<evidence type="ECO:0000256" key="1">
    <source>
        <dbReference type="ARBA" id="ARBA00006047"/>
    </source>
</evidence>
<name>A0AAU9QZN5_9LACO</name>
<organism evidence="3 4">
    <name type="scientific">Lactobacillus delbrueckii subsp. delbrueckii</name>
    <dbReference type="NCBI Taxonomy" id="83684"/>
    <lineage>
        <taxon>Bacteria</taxon>
        <taxon>Bacillati</taxon>
        <taxon>Bacillota</taxon>
        <taxon>Bacilli</taxon>
        <taxon>Lactobacillales</taxon>
        <taxon>Lactobacillaceae</taxon>
        <taxon>Lactobacillus</taxon>
    </lineage>
</organism>
<keyword evidence="2" id="KW-0119">Carbohydrate metabolism</keyword>
<dbReference type="Gene3D" id="3.40.50.2000">
    <property type="entry name" value="Glycogen Phosphorylase B"/>
    <property type="match status" value="2"/>
</dbReference>
<sequence length="100" mass="11466">MKKTVDALIDGTIPCCVSEGRALYDDFLKDNEEFLVLADFEAYLKAQKLVEKVWANKQQWAQMSLVNIAHSERFDADKTIERYASEIWHLDKVEVDAGKA</sequence>
<protein>
    <recommendedName>
        <fullName evidence="2">Alpha-1,4 glucan phosphorylase</fullName>
        <ecNumber evidence="2">2.4.1.1</ecNumber>
    </recommendedName>
</protein>
<dbReference type="PANTHER" id="PTHR11468">
    <property type="entry name" value="GLYCOGEN PHOSPHORYLASE"/>
    <property type="match status" value="1"/>
</dbReference>
<dbReference type="SUPFAM" id="SSF53756">
    <property type="entry name" value="UDP-Glycosyltransferase/glycogen phosphorylase"/>
    <property type="match status" value="1"/>
</dbReference>
<keyword evidence="2 3" id="KW-0328">Glycosyltransferase</keyword>
<accession>A0AAU9QZN5</accession>
<comment type="similarity">
    <text evidence="1 2">Belongs to the glycogen phosphorylase family.</text>
</comment>
<comment type="catalytic activity">
    <reaction evidence="2">
        <text>[(1-&gt;4)-alpha-D-glucosyl](n) + phosphate = [(1-&gt;4)-alpha-D-glucosyl](n-1) + alpha-D-glucose 1-phosphate</text>
        <dbReference type="Rhea" id="RHEA:41732"/>
        <dbReference type="Rhea" id="RHEA-COMP:9584"/>
        <dbReference type="Rhea" id="RHEA-COMP:9586"/>
        <dbReference type="ChEBI" id="CHEBI:15444"/>
        <dbReference type="ChEBI" id="CHEBI:43474"/>
        <dbReference type="ChEBI" id="CHEBI:58601"/>
        <dbReference type="EC" id="2.4.1.1"/>
    </reaction>
</comment>
<dbReference type="EMBL" id="OV915080">
    <property type="protein sequence ID" value="CAH1705553.1"/>
    <property type="molecule type" value="Genomic_DNA"/>
</dbReference>
<evidence type="ECO:0000313" key="3">
    <source>
        <dbReference type="EMBL" id="CAH1705553.1"/>
    </source>
</evidence>
<dbReference type="Proteomes" id="UP001295440">
    <property type="component" value="Chromosome"/>
</dbReference>
<evidence type="ECO:0000256" key="2">
    <source>
        <dbReference type="RuleBase" id="RU000587"/>
    </source>
</evidence>
<dbReference type="GO" id="GO:0005980">
    <property type="term" value="P:glycogen catabolic process"/>
    <property type="evidence" value="ECO:0007669"/>
    <property type="project" value="TreeGrafter"/>
</dbReference>
<evidence type="ECO:0000313" key="4">
    <source>
        <dbReference type="Proteomes" id="UP001295440"/>
    </source>
</evidence>
<dbReference type="EC" id="2.4.1.1" evidence="2"/>
<dbReference type="Pfam" id="PF00343">
    <property type="entry name" value="Phosphorylase"/>
    <property type="match status" value="1"/>
</dbReference>